<protein>
    <recommendedName>
        <fullName evidence="2">NAD-dependent epimerase/dehydratase domain-containing protein</fullName>
    </recommendedName>
</protein>
<dbReference type="InParanoid" id="A0A0V0Q7Z7"/>
<dbReference type="InterPro" id="IPR036291">
    <property type="entry name" value="NAD(P)-bd_dom_sf"/>
</dbReference>
<dbReference type="OrthoDB" id="16464at2759"/>
<organism evidence="3 4">
    <name type="scientific">Pseudocohnilembus persalinus</name>
    <name type="common">Ciliate</name>
    <dbReference type="NCBI Taxonomy" id="266149"/>
    <lineage>
        <taxon>Eukaryota</taxon>
        <taxon>Sar</taxon>
        <taxon>Alveolata</taxon>
        <taxon>Ciliophora</taxon>
        <taxon>Intramacronucleata</taxon>
        <taxon>Oligohymenophorea</taxon>
        <taxon>Scuticociliatia</taxon>
        <taxon>Philasterida</taxon>
        <taxon>Pseudocohnilembidae</taxon>
        <taxon>Pseudocohnilembus</taxon>
    </lineage>
</organism>
<dbReference type="Gene3D" id="3.40.50.720">
    <property type="entry name" value="NAD(P)-binding Rossmann-like Domain"/>
    <property type="match status" value="1"/>
</dbReference>
<evidence type="ECO:0000256" key="1">
    <source>
        <dbReference type="ARBA" id="ARBA00007637"/>
    </source>
</evidence>
<proteinExistence type="inferred from homology"/>
<dbReference type="PANTHER" id="PTHR42687">
    <property type="entry name" value="L-THREONINE 3-DEHYDROGENASE"/>
    <property type="match status" value="1"/>
</dbReference>
<dbReference type="GO" id="GO:0008743">
    <property type="term" value="F:L-threonine 3-dehydrogenase activity"/>
    <property type="evidence" value="ECO:0007669"/>
    <property type="project" value="TreeGrafter"/>
</dbReference>
<dbReference type="GO" id="GO:0006567">
    <property type="term" value="P:L-threonine catabolic process"/>
    <property type="evidence" value="ECO:0007669"/>
    <property type="project" value="TreeGrafter"/>
</dbReference>
<dbReference type="SUPFAM" id="SSF51735">
    <property type="entry name" value="NAD(P)-binding Rossmann-fold domains"/>
    <property type="match status" value="1"/>
</dbReference>
<dbReference type="Proteomes" id="UP000054937">
    <property type="component" value="Unassembled WGS sequence"/>
</dbReference>
<dbReference type="InterPro" id="IPR051225">
    <property type="entry name" value="NAD(P)_epim/dehydratase"/>
</dbReference>
<reference evidence="3 4" key="1">
    <citation type="journal article" date="2015" name="Sci. Rep.">
        <title>Genome of the facultative scuticociliatosis pathogen Pseudocohnilembus persalinus provides insight into its virulence through horizontal gene transfer.</title>
        <authorList>
            <person name="Xiong J."/>
            <person name="Wang G."/>
            <person name="Cheng J."/>
            <person name="Tian M."/>
            <person name="Pan X."/>
            <person name="Warren A."/>
            <person name="Jiang C."/>
            <person name="Yuan D."/>
            <person name="Miao W."/>
        </authorList>
    </citation>
    <scope>NUCLEOTIDE SEQUENCE [LARGE SCALE GENOMIC DNA]</scope>
    <source>
        <strain evidence="3">36N120E</strain>
    </source>
</reference>
<gene>
    <name evidence="3" type="ORF">PPERSA_02113</name>
</gene>
<dbReference type="AlphaFoldDB" id="A0A0V0Q7Z7"/>
<dbReference type="EMBL" id="LDAU01000254">
    <property type="protein sequence ID" value="KRW98336.1"/>
    <property type="molecule type" value="Genomic_DNA"/>
</dbReference>
<dbReference type="PANTHER" id="PTHR42687:SF1">
    <property type="entry name" value="L-THREONINE 3-DEHYDROGENASE, MITOCHONDRIAL"/>
    <property type="match status" value="1"/>
</dbReference>
<feature type="domain" description="NAD-dependent epimerase/dehydratase" evidence="2">
    <location>
        <begin position="8"/>
        <end position="243"/>
    </location>
</feature>
<dbReference type="OMA" id="HWHASPR"/>
<name>A0A0V0Q7Z7_PSEPJ</name>
<dbReference type="InterPro" id="IPR001509">
    <property type="entry name" value="Epimerase_deHydtase"/>
</dbReference>
<evidence type="ECO:0000259" key="2">
    <source>
        <dbReference type="Pfam" id="PF01370"/>
    </source>
</evidence>
<dbReference type="Pfam" id="PF01370">
    <property type="entry name" value="Epimerase"/>
    <property type="match status" value="1"/>
</dbReference>
<sequence length="337" mass="38178">MSQVPKYLIIGGGGQIGPVLLKQLRNIVGNQNVVLSDMRNDLDYDLMNSGPFYQLDVTNGEALSEIVKKEKITGIYHLAALLSGRCEEVPELAFKINQGGLQNVLEVARLNNCQVFYPSTIGVFGKFFNPNNTIQDSHLRPTSIYGITKVFGELLCDYYHNKYGVDTRGVRYPGIISTNILGGGTTDYAVYMPQHAVQKKDYDCFLLPDTRLDMMHIDDAVNATIQLMHADPSKLVHRNSFNITAMNFTPHELHKEIQKYYPEFNVSYNNINNLKQKIADSWPNNMSSSCAEAEWGFKPIYDFESMVKMVIDQLKQEQQLQQSTQSTQQTKENEVNL</sequence>
<evidence type="ECO:0000313" key="3">
    <source>
        <dbReference type="EMBL" id="KRW98336.1"/>
    </source>
</evidence>
<accession>A0A0V0Q7Z7</accession>
<comment type="similarity">
    <text evidence="1">Belongs to the NAD(P)-dependent epimerase/dehydratase family.</text>
</comment>
<comment type="caution">
    <text evidence="3">The sequence shown here is derived from an EMBL/GenBank/DDBJ whole genome shotgun (WGS) entry which is preliminary data.</text>
</comment>
<keyword evidence="4" id="KW-1185">Reference proteome</keyword>
<evidence type="ECO:0000313" key="4">
    <source>
        <dbReference type="Proteomes" id="UP000054937"/>
    </source>
</evidence>